<dbReference type="Gene3D" id="3.10.350.10">
    <property type="entry name" value="LysM domain"/>
    <property type="match status" value="1"/>
</dbReference>
<proteinExistence type="predicted"/>
<protein>
    <recommendedName>
        <fullName evidence="2">LysM domain-containing protein</fullName>
    </recommendedName>
</protein>
<dbReference type="InterPro" id="IPR036779">
    <property type="entry name" value="LysM_dom_sf"/>
</dbReference>
<dbReference type="SUPFAM" id="SSF54106">
    <property type="entry name" value="LysM domain"/>
    <property type="match status" value="1"/>
</dbReference>
<keyword evidence="1" id="KW-0472">Membrane</keyword>
<dbReference type="AlphaFoldDB" id="X1MXW0"/>
<feature type="domain" description="LysM" evidence="2">
    <location>
        <begin position="154"/>
        <end position="195"/>
    </location>
</feature>
<evidence type="ECO:0000256" key="1">
    <source>
        <dbReference type="SAM" id="Phobius"/>
    </source>
</evidence>
<accession>X1MXW0</accession>
<reference evidence="3" key="1">
    <citation type="journal article" date="2014" name="Front. Microbiol.">
        <title>High frequency of phylogenetically diverse reductive dehalogenase-homologous genes in deep subseafloor sedimentary metagenomes.</title>
        <authorList>
            <person name="Kawai M."/>
            <person name="Futagami T."/>
            <person name="Toyoda A."/>
            <person name="Takaki Y."/>
            <person name="Nishi S."/>
            <person name="Hori S."/>
            <person name="Arai W."/>
            <person name="Tsubouchi T."/>
            <person name="Morono Y."/>
            <person name="Uchiyama I."/>
            <person name="Ito T."/>
            <person name="Fujiyama A."/>
            <person name="Inagaki F."/>
            <person name="Takami H."/>
        </authorList>
    </citation>
    <scope>NUCLEOTIDE SEQUENCE</scope>
    <source>
        <strain evidence="3">Expedition CK06-06</strain>
    </source>
</reference>
<sequence length="233" mass="26485">MARYPSSLYGRRRGRPLRRTYIISALLIIVVVIAFIYGSSGENENETRLKEEPNSPVVFILTSPPPPEPNLSEITPEPTTDPNPEATALIVEAMARFNAKPARIIEARDILNDILSMPMTEQQRVFVKNRLSELADKWLFSKTVFPQDSLCSSYRVKRGDLLEIIGKRYKVPWEILSKINEVRPEVLPEGETIKVINGPFHARVYLSTFTMDLFLQNNTFVKSFRVGVGRCST</sequence>
<name>X1MXW0_9ZZZZ</name>
<keyword evidence="1" id="KW-0812">Transmembrane</keyword>
<dbReference type="CDD" id="cd00118">
    <property type="entry name" value="LysM"/>
    <property type="match status" value="1"/>
</dbReference>
<evidence type="ECO:0000259" key="2">
    <source>
        <dbReference type="Pfam" id="PF01476"/>
    </source>
</evidence>
<dbReference type="InterPro" id="IPR018392">
    <property type="entry name" value="LysM"/>
</dbReference>
<dbReference type="Pfam" id="PF01476">
    <property type="entry name" value="LysM"/>
    <property type="match status" value="1"/>
</dbReference>
<comment type="caution">
    <text evidence="3">The sequence shown here is derived from an EMBL/GenBank/DDBJ whole genome shotgun (WGS) entry which is preliminary data.</text>
</comment>
<dbReference type="EMBL" id="BARV01009020">
    <property type="protein sequence ID" value="GAI11219.1"/>
    <property type="molecule type" value="Genomic_DNA"/>
</dbReference>
<keyword evidence="1" id="KW-1133">Transmembrane helix</keyword>
<feature type="transmembrane region" description="Helical" evidence="1">
    <location>
        <begin position="21"/>
        <end position="40"/>
    </location>
</feature>
<evidence type="ECO:0000313" key="3">
    <source>
        <dbReference type="EMBL" id="GAI11219.1"/>
    </source>
</evidence>
<organism evidence="3">
    <name type="scientific">marine sediment metagenome</name>
    <dbReference type="NCBI Taxonomy" id="412755"/>
    <lineage>
        <taxon>unclassified sequences</taxon>
        <taxon>metagenomes</taxon>
        <taxon>ecological metagenomes</taxon>
    </lineage>
</organism>
<gene>
    <name evidence="3" type="ORF">S06H3_17940</name>
</gene>